<organism evidence="1 2">
    <name type="scientific">Vermiconidia calcicola</name>
    <dbReference type="NCBI Taxonomy" id="1690605"/>
    <lineage>
        <taxon>Eukaryota</taxon>
        <taxon>Fungi</taxon>
        <taxon>Dikarya</taxon>
        <taxon>Ascomycota</taxon>
        <taxon>Pezizomycotina</taxon>
        <taxon>Dothideomycetes</taxon>
        <taxon>Dothideomycetidae</taxon>
        <taxon>Mycosphaerellales</taxon>
        <taxon>Extremaceae</taxon>
        <taxon>Vermiconidia</taxon>
    </lineage>
</organism>
<reference evidence="1" key="1">
    <citation type="submission" date="2023-07" db="EMBL/GenBank/DDBJ databases">
        <title>Black Yeasts Isolated from many extreme environments.</title>
        <authorList>
            <person name="Coleine C."/>
            <person name="Stajich J.E."/>
            <person name="Selbmann L."/>
        </authorList>
    </citation>
    <scope>NUCLEOTIDE SEQUENCE</scope>
    <source>
        <strain evidence="1">CCFEE 5714</strain>
    </source>
</reference>
<dbReference type="Proteomes" id="UP001281147">
    <property type="component" value="Unassembled WGS sequence"/>
</dbReference>
<name>A0ACC3NSR6_9PEZI</name>
<accession>A0ACC3NSR6</accession>
<proteinExistence type="predicted"/>
<evidence type="ECO:0000313" key="1">
    <source>
        <dbReference type="EMBL" id="KAK3722384.1"/>
    </source>
</evidence>
<keyword evidence="2" id="KW-1185">Reference proteome</keyword>
<gene>
    <name evidence="1" type="ORF">LTR37_002375</name>
</gene>
<dbReference type="EMBL" id="JAUTXU010000013">
    <property type="protein sequence ID" value="KAK3722384.1"/>
    <property type="molecule type" value="Genomic_DNA"/>
</dbReference>
<sequence>MDALPAELVDLILDHGDHSSLKCLRGVSKRYHDAATSRVFEHFYMALFDDSLEKLCHLSKSPLAKHITRFTFYCDILPDQEIWHRRDWEQRIDYRPSFRVWAKEGDVNPRVNPEGRQYDGRSFKDYEQIPRHSFTEQQLDRGWDEFIRLGRQQREWREDVHSLVFKEHFAMLPNLVECTAVTATPFKGTTSKWPVWERLRSRMLVSPDDWMYKTTHWKDGHRGTMAGQAALCLLEAVGFRACFAGTKHIDKLTVHASQSGPWRRLMGRTTGTQTIDHNTRYQTVLEGFRHLTELDLRISHAAQNSQDNGEAIGIDIVELLHSATQLQRLSLAYSDVGPAFAFTTLSSEPTLAPLFKGKPPWTQLEHLALSLDTPHSLLLPFFRSLSTTLVSLELRDMFVEDPDELINQIPRILKLRHIYIECVWRGFSLRSATEEIRCVFQQGSDVDEPYECAVKAYMLRETTECPDFMYDDERDTEQREFDDRE</sequence>
<evidence type="ECO:0000313" key="2">
    <source>
        <dbReference type="Proteomes" id="UP001281147"/>
    </source>
</evidence>
<protein>
    <submittedName>
        <fullName evidence="1">Uncharacterized protein</fullName>
    </submittedName>
</protein>
<comment type="caution">
    <text evidence="1">The sequence shown here is derived from an EMBL/GenBank/DDBJ whole genome shotgun (WGS) entry which is preliminary data.</text>
</comment>